<dbReference type="InterPro" id="IPR027417">
    <property type="entry name" value="P-loop_NTPase"/>
</dbReference>
<dbReference type="Pfam" id="PF00005">
    <property type="entry name" value="ABC_tran"/>
    <property type="match status" value="1"/>
</dbReference>
<evidence type="ECO:0000256" key="1">
    <source>
        <dbReference type="ARBA" id="ARBA00004651"/>
    </source>
</evidence>
<dbReference type="PROSITE" id="PS50893">
    <property type="entry name" value="ABC_TRANSPORTER_2"/>
    <property type="match status" value="1"/>
</dbReference>
<reference evidence="12 13" key="1">
    <citation type="journal article" date="2020" name="Biotechnol. Biofuels">
        <title>New insights from the biogas microbiome by comprehensive genome-resolved metagenomics of nearly 1600 species originating from multiple anaerobic digesters.</title>
        <authorList>
            <person name="Campanaro S."/>
            <person name="Treu L."/>
            <person name="Rodriguez-R L.M."/>
            <person name="Kovalovszki A."/>
            <person name="Ziels R.M."/>
            <person name="Maus I."/>
            <person name="Zhu X."/>
            <person name="Kougias P.G."/>
            <person name="Basile A."/>
            <person name="Luo G."/>
            <person name="Schluter A."/>
            <person name="Konstantinidis K.T."/>
            <person name="Angelidaki I."/>
        </authorList>
    </citation>
    <scope>NUCLEOTIDE SEQUENCE [LARGE SCALE GENOMIC DNA]</scope>
    <source>
        <strain evidence="12">AS05jafATM_4</strain>
    </source>
</reference>
<dbReference type="InterPro" id="IPR036640">
    <property type="entry name" value="ABC1_TM_sf"/>
</dbReference>
<dbReference type="SUPFAM" id="SSF90123">
    <property type="entry name" value="ABC transporter transmembrane region"/>
    <property type="match status" value="1"/>
</dbReference>
<feature type="transmembrane region" description="Helical" evidence="9">
    <location>
        <begin position="125"/>
        <end position="149"/>
    </location>
</feature>
<dbReference type="GO" id="GO:0005886">
    <property type="term" value="C:plasma membrane"/>
    <property type="evidence" value="ECO:0007669"/>
    <property type="project" value="UniProtKB-SubCell"/>
</dbReference>
<protein>
    <submittedName>
        <fullName evidence="12">ABC transporter ATP-binding protein</fullName>
    </submittedName>
</protein>
<evidence type="ECO:0000313" key="12">
    <source>
        <dbReference type="EMBL" id="HHY28709.1"/>
    </source>
</evidence>
<dbReference type="PROSITE" id="PS50929">
    <property type="entry name" value="ABC_TM1F"/>
    <property type="match status" value="1"/>
</dbReference>
<accession>A0A7C6Z6X0</accession>
<feature type="transmembrane region" description="Helical" evidence="9">
    <location>
        <begin position="235"/>
        <end position="258"/>
    </location>
</feature>
<dbReference type="GO" id="GO:0015421">
    <property type="term" value="F:ABC-type oligopeptide transporter activity"/>
    <property type="evidence" value="ECO:0007669"/>
    <property type="project" value="TreeGrafter"/>
</dbReference>
<dbReference type="Proteomes" id="UP000553059">
    <property type="component" value="Unassembled WGS sequence"/>
</dbReference>
<evidence type="ECO:0000256" key="6">
    <source>
        <dbReference type="ARBA" id="ARBA00022840"/>
    </source>
</evidence>
<proteinExistence type="predicted"/>
<keyword evidence="2" id="KW-0813">Transport</keyword>
<organism evidence="12 13">
    <name type="scientific">Desulfitobacterium dehalogenans</name>
    <dbReference type="NCBI Taxonomy" id="36854"/>
    <lineage>
        <taxon>Bacteria</taxon>
        <taxon>Bacillati</taxon>
        <taxon>Bacillota</taxon>
        <taxon>Clostridia</taxon>
        <taxon>Eubacteriales</taxon>
        <taxon>Desulfitobacteriaceae</taxon>
        <taxon>Desulfitobacterium</taxon>
    </lineage>
</organism>
<comment type="caution">
    <text evidence="12">The sequence shown here is derived from an EMBL/GenBank/DDBJ whole genome shotgun (WGS) entry which is preliminary data.</text>
</comment>
<dbReference type="Gene3D" id="1.20.1560.10">
    <property type="entry name" value="ABC transporter type 1, transmembrane domain"/>
    <property type="match status" value="1"/>
</dbReference>
<dbReference type="GO" id="GO:0016887">
    <property type="term" value="F:ATP hydrolysis activity"/>
    <property type="evidence" value="ECO:0007669"/>
    <property type="project" value="InterPro"/>
</dbReference>
<keyword evidence="8 9" id="KW-0472">Membrane</keyword>
<dbReference type="InterPro" id="IPR017871">
    <property type="entry name" value="ABC_transporter-like_CS"/>
</dbReference>
<evidence type="ECO:0000256" key="2">
    <source>
        <dbReference type="ARBA" id="ARBA00022448"/>
    </source>
</evidence>
<gene>
    <name evidence="12" type="ORF">GX523_18580</name>
</gene>
<keyword evidence="4 9" id="KW-0812">Transmembrane</keyword>
<evidence type="ECO:0000256" key="4">
    <source>
        <dbReference type="ARBA" id="ARBA00022692"/>
    </source>
</evidence>
<comment type="subcellular location">
    <subcellularLocation>
        <location evidence="1">Cell membrane</location>
        <topology evidence="1">Multi-pass membrane protein</topology>
    </subcellularLocation>
</comment>
<evidence type="ECO:0000256" key="3">
    <source>
        <dbReference type="ARBA" id="ARBA00022475"/>
    </source>
</evidence>
<evidence type="ECO:0000259" key="11">
    <source>
        <dbReference type="PROSITE" id="PS50929"/>
    </source>
</evidence>
<keyword evidence="3" id="KW-1003">Cell membrane</keyword>
<evidence type="ECO:0000313" key="13">
    <source>
        <dbReference type="Proteomes" id="UP000553059"/>
    </source>
</evidence>
<dbReference type="SMART" id="SM00382">
    <property type="entry name" value="AAA"/>
    <property type="match status" value="1"/>
</dbReference>
<feature type="transmembrane region" description="Helical" evidence="9">
    <location>
        <begin position="278"/>
        <end position="296"/>
    </location>
</feature>
<dbReference type="InterPro" id="IPR003439">
    <property type="entry name" value="ABC_transporter-like_ATP-bd"/>
</dbReference>
<dbReference type="InterPro" id="IPR003593">
    <property type="entry name" value="AAA+_ATPase"/>
</dbReference>
<dbReference type="CDD" id="cd18548">
    <property type="entry name" value="ABC_6TM_Tm287_like"/>
    <property type="match status" value="1"/>
</dbReference>
<feature type="domain" description="ABC transmembrane type-1" evidence="11">
    <location>
        <begin position="16"/>
        <end position="298"/>
    </location>
</feature>
<dbReference type="GO" id="GO:0005524">
    <property type="term" value="F:ATP binding"/>
    <property type="evidence" value="ECO:0007669"/>
    <property type="project" value="UniProtKB-KW"/>
</dbReference>
<feature type="domain" description="ABC transporter" evidence="10">
    <location>
        <begin position="333"/>
        <end position="568"/>
    </location>
</feature>
<dbReference type="InterPro" id="IPR039421">
    <property type="entry name" value="Type_1_exporter"/>
</dbReference>
<keyword evidence="6 12" id="KW-0067">ATP-binding</keyword>
<feature type="transmembrane region" description="Helical" evidence="9">
    <location>
        <begin position="155"/>
        <end position="178"/>
    </location>
</feature>
<dbReference type="SUPFAM" id="SSF52540">
    <property type="entry name" value="P-loop containing nucleoside triphosphate hydrolases"/>
    <property type="match status" value="1"/>
</dbReference>
<keyword evidence="7 9" id="KW-1133">Transmembrane helix</keyword>
<dbReference type="InterPro" id="IPR011527">
    <property type="entry name" value="ABC1_TM_dom"/>
</dbReference>
<feature type="transmembrane region" description="Helical" evidence="9">
    <location>
        <begin position="59"/>
        <end position="85"/>
    </location>
</feature>
<dbReference type="PANTHER" id="PTHR43394:SF1">
    <property type="entry name" value="ATP-BINDING CASSETTE SUB-FAMILY B MEMBER 10, MITOCHONDRIAL"/>
    <property type="match status" value="1"/>
</dbReference>
<name>A0A7C6Z6X0_9FIRM</name>
<dbReference type="Gene3D" id="3.40.50.300">
    <property type="entry name" value="P-loop containing nucleotide triphosphate hydrolases"/>
    <property type="match status" value="1"/>
</dbReference>
<evidence type="ECO:0000256" key="8">
    <source>
        <dbReference type="ARBA" id="ARBA00023136"/>
    </source>
</evidence>
<keyword evidence="5" id="KW-0547">Nucleotide-binding</keyword>
<dbReference type="Pfam" id="PF00664">
    <property type="entry name" value="ABC_membrane"/>
    <property type="match status" value="1"/>
</dbReference>
<dbReference type="PROSITE" id="PS00211">
    <property type="entry name" value="ABC_TRANSPORTER_1"/>
    <property type="match status" value="1"/>
</dbReference>
<evidence type="ECO:0000256" key="5">
    <source>
        <dbReference type="ARBA" id="ARBA00022741"/>
    </source>
</evidence>
<evidence type="ECO:0000259" key="10">
    <source>
        <dbReference type="PROSITE" id="PS50893"/>
    </source>
</evidence>
<evidence type="ECO:0000256" key="9">
    <source>
        <dbReference type="SAM" id="Phobius"/>
    </source>
</evidence>
<dbReference type="FunFam" id="3.40.50.300:FF:000854">
    <property type="entry name" value="Multidrug ABC transporter ATP-binding protein"/>
    <property type="match status" value="1"/>
</dbReference>
<dbReference type="EMBL" id="DUTF01000396">
    <property type="protein sequence ID" value="HHY28709.1"/>
    <property type="molecule type" value="Genomic_DNA"/>
</dbReference>
<dbReference type="AlphaFoldDB" id="A0A7C6Z6X0"/>
<sequence length="577" mass="63893">MIKLFKYLKSYYGFILGAIALLFLQANCDLALPDYMSDIVNTGVMTGNTNYILKTGTTMLLITLLGTAASVTVGYFASLTAAGVARDLRSDVFKKVERFTHAEFDHFSTASLITRTTNDITQLQTVLVMMIRLVFYAPILGVGGVIKAISSSPSMSWIIGIAVLCLIGVVIILFIVVIPKFKIIQSLIDRLNLVARENIEGMLVIRAFNTQKFEGDRFDKANRDLLETNLFVNRAMALMMPVMMLIMNLVTVIIVWVGAKHVSAFQMGIGDMMAYMQYAMQIIMAFLMMSMMFIMFPRAAVAADRIAEVLEKEESIADPEEPVSFREDFQPTIEFRNVNFAYPGGEDDVLHNINFVAQTGQTTAIIGSTGSGKSTLLNLLMRFYDVTAGEILVDGQDIRTVTRRSLREKIGYIPQKSILFSGSIRSNLAYGDKNATQETLAKAAEIAQATEFIEAKEEGYDSIIAQGGTNVSGGQRQRLSIARALVKNAPIYLFDDSFSALDLKTDRNLRAALNRETGNSTILLVAQRVSTIMNAEQIIVLDNGRIVGRGTHNELLKTCEVYQEIAYSQLSEEELAR</sequence>
<dbReference type="PANTHER" id="PTHR43394">
    <property type="entry name" value="ATP-DEPENDENT PERMEASE MDL1, MITOCHONDRIAL"/>
    <property type="match status" value="1"/>
</dbReference>
<evidence type="ECO:0000256" key="7">
    <source>
        <dbReference type="ARBA" id="ARBA00022989"/>
    </source>
</evidence>